<reference evidence="2" key="1">
    <citation type="submission" date="2022-12" db="EMBL/GenBank/DDBJ databases">
        <title>Gycomyces niveus sp.nov., a novel actinomycete isolated from soil in Shouguang.</title>
        <authorList>
            <person name="Yang X."/>
        </authorList>
    </citation>
    <scope>NUCLEOTIDE SEQUENCE</scope>
    <source>
        <strain evidence="2">DSM 44724</strain>
    </source>
</reference>
<proteinExistence type="predicted"/>
<dbReference type="EMBL" id="JAPZVQ010000020">
    <property type="protein sequence ID" value="MDA1387884.1"/>
    <property type="molecule type" value="Genomic_DNA"/>
</dbReference>
<feature type="domain" description="DUF4132" evidence="1">
    <location>
        <begin position="817"/>
        <end position="978"/>
    </location>
</feature>
<dbReference type="InterPro" id="IPR025406">
    <property type="entry name" value="DUF4132"/>
</dbReference>
<dbReference type="EMBL" id="JAVDYD010000001">
    <property type="protein sequence ID" value="MDR7336552.1"/>
    <property type="molecule type" value="Genomic_DNA"/>
</dbReference>
<keyword evidence="5" id="KW-1185">Reference proteome</keyword>
<accession>A0A9X3SX17</accession>
<protein>
    <submittedName>
        <fullName evidence="2">DUF4132 domain-containing protein</fullName>
    </submittedName>
</protein>
<evidence type="ECO:0000313" key="4">
    <source>
        <dbReference type="Proteomes" id="UP001145799"/>
    </source>
</evidence>
<evidence type="ECO:0000313" key="3">
    <source>
        <dbReference type="EMBL" id="MDR7336552.1"/>
    </source>
</evidence>
<dbReference type="Proteomes" id="UP001145799">
    <property type="component" value="Unassembled WGS sequence"/>
</dbReference>
<dbReference type="AlphaFoldDB" id="A0A9X3SX17"/>
<dbReference type="RefSeq" id="WP_270124380.1">
    <property type="nucleotide sequence ID" value="NZ_BAAAOM010000002.1"/>
</dbReference>
<name>A0A9X3SX17_9ACTN</name>
<sequence>MTEPVAAQEDPLILPRDWAARVLPRRGNAIRRPVALDPEAPARMAAQTEASRADLEIALSLDGADPVRSAAGLAHLNGDPNPVGAAAVAALMRYTDGYSAIFASGKESALKGQELFAAWVIEHGLPFAVAAAVEDMCAETDWEPARRNGATYALPAVVEGTTNAFTWRLWTDRDGALLLARSLLAEASEDEYRRVVASVAAHRETPLHQAAAAILLPDEHDWVVDACRARFAFAGDARIELAIWSVVSTTDQLSNWISSFSYRYIYPDTVAAIVANLGPAAFDLFAGVLDSERLNTPLRSLLYEAIALVPTGAAASYLVRHADRHEALAGLKRAAECRPRHFARGVAAEGPAAPATVRVRIAGVLQHSGHDLGEVLKGLQDLERAAVEGILAESTPPTVSMDDLPAALRSPAWAERRRRRAPAPVDGLEAPAGTELVWAPGEREELLTREPGFASWDEHAFWTSESDHGFGLAEHLRGRLARGGTAAVRAVLAKLGSAPKYASALVPIRSREAAALAADWFARLKSARTHAADWLDRHGEHAVPLLLPSAFGADKRQRDGGEAALRYLARRVGDDAVIDAAAPFGPEVLARLRDLLATDPRVPLASAPKVGEWIDLLLLPPIMMRGNEYALPSETARHLVSALALWSPRLPFPGVEDFAAVCDPDALQRFSVALFELWIRSDSPSKDSWVIDQLGVFGGDEAVAALAPHIRKWPGDSQTERALLAVEVLARIGTDAAFRELRAVHLLDKFPSVTARAGVLARRLAASRGLGFEQLTDRLALDHGITDPANLVFDYGKRQFKLRFDSLLTPHLTDDAGKLRPRLPKPGLRDDEEVAKPSFRRWKSLVKAVEDTAEEHVRLLEAQMLSGRVFTREDLRLLDAHPILGAFTRRVVWFGAGGGCRIAEDGGFADVDDRECDPGDAIRLAHPALLGDDTAAWVRIFDDYMLIQPFDQLSRPVPALTEEELETGRLTRFDGFQGDFGTLGARIGWMELNGSPEEDRWGWHLQRTVLGGCLLGDVDPVPEPYSPDREAVHTVTNLRLQANRNRHPDFARPLPGRDLDPVTAAELLARLMGLRDASE</sequence>
<reference evidence="3 5" key="2">
    <citation type="submission" date="2023-07" db="EMBL/GenBank/DDBJ databases">
        <title>Sequencing the genomes of 1000 actinobacteria strains.</title>
        <authorList>
            <person name="Klenk H.-P."/>
        </authorList>
    </citation>
    <scope>NUCLEOTIDE SEQUENCE [LARGE SCALE GENOMIC DNA]</scope>
    <source>
        <strain evidence="3 5">DSM 44724</strain>
    </source>
</reference>
<evidence type="ECO:0000313" key="5">
    <source>
        <dbReference type="Proteomes" id="UP001183604"/>
    </source>
</evidence>
<dbReference type="Pfam" id="PF13569">
    <property type="entry name" value="DUF4132"/>
    <property type="match status" value="1"/>
</dbReference>
<organism evidence="2 4">
    <name type="scientific">Glycomyces lechevalierae</name>
    <dbReference type="NCBI Taxonomy" id="256034"/>
    <lineage>
        <taxon>Bacteria</taxon>
        <taxon>Bacillati</taxon>
        <taxon>Actinomycetota</taxon>
        <taxon>Actinomycetes</taxon>
        <taxon>Glycomycetales</taxon>
        <taxon>Glycomycetaceae</taxon>
        <taxon>Glycomyces</taxon>
    </lineage>
</organism>
<evidence type="ECO:0000313" key="2">
    <source>
        <dbReference type="EMBL" id="MDA1387884.1"/>
    </source>
</evidence>
<evidence type="ECO:0000259" key="1">
    <source>
        <dbReference type="Pfam" id="PF13569"/>
    </source>
</evidence>
<gene>
    <name evidence="3" type="ORF">J2S69_000271</name>
    <name evidence="2" type="ORF">O2L01_23020</name>
</gene>
<comment type="caution">
    <text evidence="2">The sequence shown here is derived from an EMBL/GenBank/DDBJ whole genome shotgun (WGS) entry which is preliminary data.</text>
</comment>
<dbReference type="Proteomes" id="UP001183604">
    <property type="component" value="Unassembled WGS sequence"/>
</dbReference>